<evidence type="ECO:0000313" key="5">
    <source>
        <dbReference type="Proteomes" id="UP000295136"/>
    </source>
</evidence>
<dbReference type="InterPro" id="IPR036188">
    <property type="entry name" value="FAD/NAD-bd_sf"/>
</dbReference>
<comment type="caution">
    <text evidence="4">The sequence shown here is derived from an EMBL/GenBank/DDBJ whole genome shotgun (WGS) entry which is preliminary data.</text>
</comment>
<dbReference type="PANTHER" id="PTHR13847:SF287">
    <property type="entry name" value="FAD-DEPENDENT OXIDOREDUCTASE DOMAIN-CONTAINING PROTEIN 1"/>
    <property type="match status" value="1"/>
</dbReference>
<keyword evidence="5" id="KW-1185">Reference proteome</keyword>
<dbReference type="PANTHER" id="PTHR13847">
    <property type="entry name" value="SARCOSINE DEHYDROGENASE-RELATED"/>
    <property type="match status" value="1"/>
</dbReference>
<dbReference type="EMBL" id="SMLD01000016">
    <property type="protein sequence ID" value="TDE56996.1"/>
    <property type="molecule type" value="Genomic_DNA"/>
</dbReference>
<name>A0A4R5FUW4_9ACTN</name>
<evidence type="ECO:0000259" key="3">
    <source>
        <dbReference type="Pfam" id="PF01266"/>
    </source>
</evidence>
<dbReference type="GO" id="GO:0005737">
    <property type="term" value="C:cytoplasm"/>
    <property type="evidence" value="ECO:0007669"/>
    <property type="project" value="TreeGrafter"/>
</dbReference>
<dbReference type="Pfam" id="PF01266">
    <property type="entry name" value="DAO"/>
    <property type="match status" value="1"/>
</dbReference>
<dbReference type="Proteomes" id="UP000295136">
    <property type="component" value="Unassembled WGS sequence"/>
</dbReference>
<feature type="compositionally biased region" description="Basic residues" evidence="2">
    <location>
        <begin position="10"/>
        <end position="26"/>
    </location>
</feature>
<organism evidence="4 5">
    <name type="scientific">Nonomuraea mesophila</name>
    <dbReference type="NCBI Taxonomy" id="2530382"/>
    <lineage>
        <taxon>Bacteria</taxon>
        <taxon>Bacillati</taxon>
        <taxon>Actinomycetota</taxon>
        <taxon>Actinomycetes</taxon>
        <taxon>Streptosporangiales</taxon>
        <taxon>Streptosporangiaceae</taxon>
        <taxon>Nonomuraea</taxon>
    </lineage>
</organism>
<evidence type="ECO:0000256" key="2">
    <source>
        <dbReference type="SAM" id="MobiDB-lite"/>
    </source>
</evidence>
<dbReference type="Gene3D" id="3.30.9.10">
    <property type="entry name" value="D-Amino Acid Oxidase, subunit A, domain 2"/>
    <property type="match status" value="1"/>
</dbReference>
<reference evidence="4 5" key="1">
    <citation type="submission" date="2019-03" db="EMBL/GenBank/DDBJ databases">
        <title>Draft genome sequences of novel Actinobacteria.</title>
        <authorList>
            <person name="Sahin N."/>
            <person name="Ay H."/>
            <person name="Saygin H."/>
        </authorList>
    </citation>
    <scope>NUCLEOTIDE SEQUENCE [LARGE SCALE GENOMIC DNA]</scope>
    <source>
        <strain evidence="4 5">6K102</strain>
    </source>
</reference>
<feature type="domain" description="FAD dependent oxidoreductase" evidence="3">
    <location>
        <begin position="88"/>
        <end position="425"/>
    </location>
</feature>
<dbReference type="InterPro" id="IPR006076">
    <property type="entry name" value="FAD-dep_OxRdtase"/>
</dbReference>
<proteinExistence type="predicted"/>
<dbReference type="SUPFAM" id="SSF51905">
    <property type="entry name" value="FAD/NAD(P)-binding domain"/>
    <property type="match status" value="1"/>
</dbReference>
<dbReference type="AlphaFoldDB" id="A0A4R5FUW4"/>
<protein>
    <submittedName>
        <fullName evidence="4">FAD-binding oxidoreductase</fullName>
    </submittedName>
</protein>
<feature type="region of interest" description="Disordered" evidence="2">
    <location>
        <begin position="1"/>
        <end position="84"/>
    </location>
</feature>
<gene>
    <name evidence="4" type="ORF">E1295_09165</name>
</gene>
<keyword evidence="1" id="KW-0560">Oxidoreductase</keyword>
<dbReference type="Gene3D" id="3.50.50.60">
    <property type="entry name" value="FAD/NAD(P)-binding domain"/>
    <property type="match status" value="1"/>
</dbReference>
<accession>A0A4R5FUW4</accession>
<evidence type="ECO:0000256" key="1">
    <source>
        <dbReference type="ARBA" id="ARBA00023002"/>
    </source>
</evidence>
<evidence type="ECO:0000313" key="4">
    <source>
        <dbReference type="EMBL" id="TDE56996.1"/>
    </source>
</evidence>
<feature type="compositionally biased region" description="Low complexity" evidence="2">
    <location>
        <begin position="52"/>
        <end position="62"/>
    </location>
</feature>
<dbReference type="GO" id="GO:0016491">
    <property type="term" value="F:oxidoreductase activity"/>
    <property type="evidence" value="ECO:0007669"/>
    <property type="project" value="UniProtKB-KW"/>
</dbReference>
<sequence>MAAPDDPPARRHPRRVPRLLRPRHPLGLHPAPPVGTRTPRQPRGLHLRHGPHGPLLQLPGRLEPAPVPLAGRREPARRTGAGVSGGSRVVVVGGGVIGLSIAYHLAEAGVDVTLLERGTLGSGASRATADVVRSYFAGNPVSSALAVRSLRAYHAFPDRPGIDLPLRQVGYLILFTEPEQLSTFQADLPAQHAAGVDVRLITAEEARELNPLVGDDTPLLAAAYSPQAYISDTTAIVTAYAQAAEKAGAVLRTGCPVTGIDAQAGRVRTASGEIGADAIICAAGAWSASLVRCAGVDLPLTEPIEQELLTTDPLPPGTPDVPVTLHAATGLLIRVRDHRMLIGMGYPGPDREAWRRDVARRVSEVYPSLAELTLHTAVTGLRDASPDRTAFIGHQPGPPAFLYATGFSGHGLCNAPAAGELVRDLYLDQDPGFDVTALAVSPRRTG</sequence>